<dbReference type="PANTHER" id="PTHR43569">
    <property type="entry name" value="AMIDOHYDROLASE"/>
    <property type="match status" value="1"/>
</dbReference>
<organism evidence="3 4">
    <name type="scientific">Sphingobium yanoikuyae</name>
    <name type="common">Sphingomonas yanoikuyae</name>
    <dbReference type="NCBI Taxonomy" id="13690"/>
    <lineage>
        <taxon>Bacteria</taxon>
        <taxon>Pseudomonadati</taxon>
        <taxon>Pseudomonadota</taxon>
        <taxon>Alphaproteobacteria</taxon>
        <taxon>Sphingomonadales</taxon>
        <taxon>Sphingomonadaceae</taxon>
        <taxon>Sphingobium</taxon>
    </lineage>
</organism>
<dbReference type="InterPro" id="IPR032466">
    <property type="entry name" value="Metal_Hydrolase"/>
</dbReference>
<proteinExistence type="inferred from homology"/>
<dbReference type="GO" id="GO:0016787">
    <property type="term" value="F:hydrolase activity"/>
    <property type="evidence" value="ECO:0007669"/>
    <property type="project" value="UniProtKB-KW"/>
</dbReference>
<evidence type="ECO:0000313" key="4">
    <source>
        <dbReference type="Proteomes" id="UP000028534"/>
    </source>
</evidence>
<dbReference type="EMBL" id="JGVR01000002">
    <property type="protein sequence ID" value="KEZ21025.1"/>
    <property type="molecule type" value="Genomic_DNA"/>
</dbReference>
<feature type="domain" description="Amidohydrolase-related" evidence="2">
    <location>
        <begin position="34"/>
        <end position="343"/>
    </location>
</feature>
<dbReference type="Proteomes" id="UP000028534">
    <property type="component" value="Unassembled WGS sequence"/>
</dbReference>
<dbReference type="InterPro" id="IPR052350">
    <property type="entry name" value="Metallo-dep_Lactonases"/>
</dbReference>
<dbReference type="PANTHER" id="PTHR43569:SF1">
    <property type="entry name" value="BLL3371 PROTEIN"/>
    <property type="match status" value="1"/>
</dbReference>
<protein>
    <submittedName>
        <fullName evidence="3">Amidohydrolase 2</fullName>
    </submittedName>
</protein>
<dbReference type="PATRIC" id="fig|13690.10.peg.490"/>
<dbReference type="AlphaFoldDB" id="A0A084EST3"/>
<keyword evidence="3" id="KW-0378">Hydrolase</keyword>
<sequence>MGLDVSGRYRYPPPAPAWLAQRVEDVIDPALPIVDAHHHLWDEGGHPYLLDEMLEDAGDGHRIVATVFVQAHYGYYTSGPAQLAPVGETEKVAAISDAARRLGASTEIAAGIVAHADLTLGDRVEEVLEAHAAAAGGRLRGIRHSVSRDPNFPDGIVIRPAPARLLSEQSYRAGLARIEAFGLSYDAMLYHRQIPELTALAYAMPNLRIVLDHIGCIIGVGPYAGRESEAYRMWIADMTELARCPNVVVKLGGLGMIVCGARWHEQPLPPTSVDLADSWRPYIEACLDLFGAERCMFESNFPVDKGMYSYRTGWNAFKRLTSGASTDEKEALFSRTAARVYGLNIAAVEDVAVQAHG</sequence>
<comment type="similarity">
    <text evidence="1">Belongs to the metallo-dependent hydrolases superfamily.</text>
</comment>
<dbReference type="Gene3D" id="3.20.20.140">
    <property type="entry name" value="Metal-dependent hydrolases"/>
    <property type="match status" value="1"/>
</dbReference>
<comment type="caution">
    <text evidence="3">The sequence shown here is derived from an EMBL/GenBank/DDBJ whole genome shotgun (WGS) entry which is preliminary data.</text>
</comment>
<dbReference type="SUPFAM" id="SSF51556">
    <property type="entry name" value="Metallo-dependent hydrolases"/>
    <property type="match status" value="1"/>
</dbReference>
<name>A0A084EST3_SPHYA</name>
<gene>
    <name evidence="3" type="ORF">CP98_00474</name>
</gene>
<evidence type="ECO:0000259" key="2">
    <source>
        <dbReference type="Pfam" id="PF04909"/>
    </source>
</evidence>
<evidence type="ECO:0000256" key="1">
    <source>
        <dbReference type="ARBA" id="ARBA00038310"/>
    </source>
</evidence>
<reference evidence="3 4" key="1">
    <citation type="submission" date="2014-03" db="EMBL/GenBank/DDBJ databases">
        <title>Genome sequence of Sphingobium yanoikuyae B1.</title>
        <authorList>
            <person name="Gan H.M."/>
            <person name="Gan H.Y."/>
            <person name="Savka M.A."/>
        </authorList>
    </citation>
    <scope>NUCLEOTIDE SEQUENCE [LARGE SCALE GENOMIC DNA]</scope>
    <source>
        <strain evidence="3 4">B1</strain>
    </source>
</reference>
<dbReference type="Pfam" id="PF04909">
    <property type="entry name" value="Amidohydro_2"/>
    <property type="match status" value="1"/>
</dbReference>
<dbReference type="InterPro" id="IPR006680">
    <property type="entry name" value="Amidohydro-rel"/>
</dbReference>
<accession>A0A084EST3</accession>
<evidence type="ECO:0000313" key="3">
    <source>
        <dbReference type="EMBL" id="KEZ21025.1"/>
    </source>
</evidence>
<dbReference type="eggNOG" id="COG3618">
    <property type="taxonomic scope" value="Bacteria"/>
</dbReference>